<dbReference type="SUPFAM" id="SSF47413">
    <property type="entry name" value="lambda repressor-like DNA-binding domains"/>
    <property type="match status" value="1"/>
</dbReference>
<evidence type="ECO:0000313" key="3">
    <source>
        <dbReference type="Proteomes" id="UP000640052"/>
    </source>
</evidence>
<name>A0A919QBF1_9ACTN</name>
<dbReference type="EMBL" id="BOOA01000032">
    <property type="protein sequence ID" value="GIH25721.1"/>
    <property type="molecule type" value="Genomic_DNA"/>
</dbReference>
<feature type="domain" description="HTH cro/C1-type" evidence="1">
    <location>
        <begin position="26"/>
        <end position="77"/>
    </location>
</feature>
<dbReference type="Gene3D" id="3.30.450.180">
    <property type="match status" value="1"/>
</dbReference>
<protein>
    <submittedName>
        <fullName evidence="2">Transcriptional regulator</fullName>
    </submittedName>
</protein>
<dbReference type="SMART" id="SM00530">
    <property type="entry name" value="HTH_XRE"/>
    <property type="match status" value="1"/>
</dbReference>
<dbReference type="InterPro" id="IPR010982">
    <property type="entry name" value="Lambda_DNA-bd_dom_sf"/>
</dbReference>
<organism evidence="2 3">
    <name type="scientific">Acrocarpospora phusangensis</name>
    <dbReference type="NCBI Taxonomy" id="1070424"/>
    <lineage>
        <taxon>Bacteria</taxon>
        <taxon>Bacillati</taxon>
        <taxon>Actinomycetota</taxon>
        <taxon>Actinomycetes</taxon>
        <taxon>Streptosporangiales</taxon>
        <taxon>Streptosporangiaceae</taxon>
        <taxon>Acrocarpospora</taxon>
    </lineage>
</organism>
<dbReference type="PANTHER" id="PTHR35010:SF2">
    <property type="entry name" value="BLL4672 PROTEIN"/>
    <property type="match status" value="1"/>
</dbReference>
<gene>
    <name evidence="2" type="ORF">Aph01nite_40310</name>
</gene>
<dbReference type="Pfam" id="PF17765">
    <property type="entry name" value="MLTR_LBD"/>
    <property type="match status" value="1"/>
</dbReference>
<comment type="caution">
    <text evidence="2">The sequence shown here is derived from an EMBL/GenBank/DDBJ whole genome shotgun (WGS) entry which is preliminary data.</text>
</comment>
<dbReference type="CDD" id="cd00093">
    <property type="entry name" value="HTH_XRE"/>
    <property type="match status" value="1"/>
</dbReference>
<keyword evidence="3" id="KW-1185">Reference proteome</keyword>
<dbReference type="Gene3D" id="1.10.260.40">
    <property type="entry name" value="lambda repressor-like DNA-binding domains"/>
    <property type="match status" value="1"/>
</dbReference>
<evidence type="ECO:0000259" key="1">
    <source>
        <dbReference type="PROSITE" id="PS50943"/>
    </source>
</evidence>
<dbReference type="AlphaFoldDB" id="A0A919QBF1"/>
<dbReference type="PANTHER" id="PTHR35010">
    <property type="entry name" value="BLL4672 PROTEIN-RELATED"/>
    <property type="match status" value="1"/>
</dbReference>
<dbReference type="InterPro" id="IPR041413">
    <property type="entry name" value="MLTR_LBD"/>
</dbReference>
<dbReference type="PROSITE" id="PS50943">
    <property type="entry name" value="HTH_CROC1"/>
    <property type="match status" value="1"/>
</dbReference>
<dbReference type="Pfam" id="PF13560">
    <property type="entry name" value="HTH_31"/>
    <property type="match status" value="1"/>
</dbReference>
<evidence type="ECO:0000313" key="2">
    <source>
        <dbReference type="EMBL" id="GIH25721.1"/>
    </source>
</evidence>
<sequence>MRDFLRSRRARLTPPDVGLPWQVNGRRVAGLRREELAMAAGVSVDYYNRLEQGRAGNVSDQVLEAVGAVLRLSEAERRHLRDLIKARRDAAVQSSASAPLHARASLRMMLDALDPTPAHLLTAVLDVVGINRMGKTLMTDFEAMPRAERNMIRWIFLDPEARKIFADWEMVADECAGWLRTALSKVADDSRPKELIDELSAQSPEFARFWAAHGVTYCTYGRKRFNHPAVGTLTLSWESFVPTADPDLFLVVYHPAAGSPSAEMLATLAATPGA</sequence>
<reference evidence="2" key="1">
    <citation type="submission" date="2021-01" db="EMBL/GenBank/DDBJ databases">
        <title>Whole genome shotgun sequence of Acrocarpospora phusangensis NBRC 108782.</title>
        <authorList>
            <person name="Komaki H."/>
            <person name="Tamura T."/>
        </authorList>
    </citation>
    <scope>NUCLEOTIDE SEQUENCE</scope>
    <source>
        <strain evidence="2">NBRC 108782</strain>
    </source>
</reference>
<dbReference type="GO" id="GO:0003677">
    <property type="term" value="F:DNA binding"/>
    <property type="evidence" value="ECO:0007669"/>
    <property type="project" value="InterPro"/>
</dbReference>
<dbReference type="Proteomes" id="UP000640052">
    <property type="component" value="Unassembled WGS sequence"/>
</dbReference>
<accession>A0A919QBF1</accession>
<dbReference type="InterPro" id="IPR001387">
    <property type="entry name" value="Cro/C1-type_HTH"/>
</dbReference>
<proteinExistence type="predicted"/>